<name>A0AAW1QBX4_9CHLO</name>
<evidence type="ECO:0000313" key="1">
    <source>
        <dbReference type="EMBL" id="KAK9818840.1"/>
    </source>
</evidence>
<dbReference type="EMBL" id="JALJOS010000054">
    <property type="protein sequence ID" value="KAK9818840.1"/>
    <property type="molecule type" value="Genomic_DNA"/>
</dbReference>
<evidence type="ECO:0000313" key="2">
    <source>
        <dbReference type="Proteomes" id="UP001438707"/>
    </source>
</evidence>
<keyword evidence="2" id="KW-1185">Reference proteome</keyword>
<gene>
    <name evidence="1" type="ORF">WJX74_011078</name>
</gene>
<sequence length="187" mass="19318">MAPAPSSDKWASSTPAFYGNTGPEAATFANKLESAVAAGLPLAVSQLYGIANGGKTLTPDQVLQYLQSAINDTANNKARVTGMPAPAGLPTSVDAAAEQVAGLIVASGVENALSAAVRTIGDPKNPGFAISQLKDYYESATGGVAEGFSNSRAIAPGSITYNYEEAHKVIPSVHHLNKYMLLMALFF</sequence>
<organism evidence="1 2">
    <name type="scientific">Apatococcus lobatus</name>
    <dbReference type="NCBI Taxonomy" id="904363"/>
    <lineage>
        <taxon>Eukaryota</taxon>
        <taxon>Viridiplantae</taxon>
        <taxon>Chlorophyta</taxon>
        <taxon>core chlorophytes</taxon>
        <taxon>Trebouxiophyceae</taxon>
        <taxon>Chlorellales</taxon>
        <taxon>Chlorellaceae</taxon>
        <taxon>Apatococcus</taxon>
    </lineage>
</organism>
<proteinExistence type="predicted"/>
<dbReference type="AlphaFoldDB" id="A0AAW1QBX4"/>
<reference evidence="1 2" key="1">
    <citation type="journal article" date="2024" name="Nat. Commun.">
        <title>Phylogenomics reveals the evolutionary origins of lichenization in chlorophyte algae.</title>
        <authorList>
            <person name="Puginier C."/>
            <person name="Libourel C."/>
            <person name="Otte J."/>
            <person name="Skaloud P."/>
            <person name="Haon M."/>
            <person name="Grisel S."/>
            <person name="Petersen M."/>
            <person name="Berrin J.G."/>
            <person name="Delaux P.M."/>
            <person name="Dal Grande F."/>
            <person name="Keller J."/>
        </authorList>
    </citation>
    <scope>NUCLEOTIDE SEQUENCE [LARGE SCALE GENOMIC DNA]</scope>
    <source>
        <strain evidence="1 2">SAG 2145</strain>
    </source>
</reference>
<accession>A0AAW1QBX4</accession>
<dbReference type="Proteomes" id="UP001438707">
    <property type="component" value="Unassembled WGS sequence"/>
</dbReference>
<comment type="caution">
    <text evidence="1">The sequence shown here is derived from an EMBL/GenBank/DDBJ whole genome shotgun (WGS) entry which is preliminary data.</text>
</comment>
<protein>
    <submittedName>
        <fullName evidence="1">Uncharacterized protein</fullName>
    </submittedName>
</protein>